<feature type="region of interest" description="Disordered" evidence="9">
    <location>
        <begin position="1032"/>
        <end position="1106"/>
    </location>
</feature>
<keyword evidence="6" id="KW-0472">Membrane</keyword>
<protein>
    <recommendedName>
        <fullName evidence="10">BTB domain-containing protein</fullName>
    </recommendedName>
</protein>
<dbReference type="Pfam" id="PF00651">
    <property type="entry name" value="BTB"/>
    <property type="match status" value="1"/>
</dbReference>
<keyword evidence="4" id="KW-0677">Repeat</keyword>
<feature type="compositionally biased region" description="Polar residues" evidence="9">
    <location>
        <begin position="1087"/>
        <end position="1106"/>
    </location>
</feature>
<dbReference type="SUPFAM" id="SSF50985">
    <property type="entry name" value="RCC1/BLIP-II"/>
    <property type="match status" value="1"/>
</dbReference>
<dbReference type="InterPro" id="IPR011333">
    <property type="entry name" value="SKP1/BTB/POZ_sf"/>
</dbReference>
<dbReference type="SUPFAM" id="SSF48403">
    <property type="entry name" value="Ankyrin repeat"/>
    <property type="match status" value="1"/>
</dbReference>
<dbReference type="SMART" id="SM00248">
    <property type="entry name" value="ANK"/>
    <property type="match status" value="2"/>
</dbReference>
<sequence>MSDQTVHPMATCEPECTVWCDSRQHALQMMAAITGRPPADRLYTYCRSLCHNFSVIVDQFGRNALHLGASCGDTAFVRWLLESCHSELDVKDSESGWTALHRSLFYGQIGCAKTLIDFGANLNATDRDNCTPLDLLMLDRPPYIEYTRSDPSDCYVWGSNDNFNLGVESEQSRQTPEVINAFKRDNIHVKYVMIRKFHSMFLSNDGKVFSCGNGHGGRLGLPSEDLCISPKMLTIHNESPFCESMASGQDHLLLLVRHLKDKSLHVYSCGNNTYHVLGHIPAPEKLLTPQMISMKPLKLGSNHKLGDIVGIGAARYHSLFYTRDELFTFGLNVGQIGQTKGERLLTIPHKVTAMNLKETDAKLDQVVTSDGAIVCATDKGDVFVLHEYQCRKVASKQYDIQQICVVGGHLDERTDVAGILDNSRVELQIMILTKMRKIYLWKGSDPMLVRCLIGFGRELSVTYICLNVSAFGMVTKDGEVFFGRISDRKSRKSIVSPKPQTLTPLAVTPKPIPITATAVKTPMSTPVTKSATKRNAALQVNSFVTFIERDECHTIRVKKQPFIQRAVALFSDDKNRNFAALQASPKIGLLETASKPDSQMISDMKTLFETSAANDNTHDVVIKIGHKQYFCHKFILSNRSEYFLKKFSSDSDSNSIVMDTNFVSVDSFDQIIRFIYYNSNDLFENGKRIQWKTKETTADVKENNVKNNNQKKDKTKSKNNSTNTALNAMIDAAKKLGIKWLYNWLNSNGVKIVDNKVKVLDYSSPPKLVFDRLKHNLHDITFCEYAVVNLLNLKNACELLELSYIYNAEQLRRCSLDFICINLQTLIETKSIDVLSEEALKDLTECYQNLITRPRNRRIRRYSYAPNAEQLEQIYSLFDSSVEFSVNLEEKKAILNKRANDIKRHKKSNRQRIESNSSDVMDSEYSQTSKLSISSPKDESELRRRMNCESEKPKQTMQTIAVSMNSSIKPKKSQTLSLSEFQTTNTVSSPEISVKQKPITWGMTSLTKPIQFSMKDIISEEETKLTKITKFKPNSTPKEAPIVRQNPIPIPKTSQNRNNYRKPNDMSFSMDSNSPKSFAQMAVSPPKSLSNPWKSKDSPSPTTASIDQSFLRNYPQMATISMKDIVREEEEQIQNLRALQTKPLHLISIEDKAIEELLAFYKANANPDECITVERVSTRMAEPVWTRNQ</sequence>
<dbReference type="InterPro" id="IPR000408">
    <property type="entry name" value="Reg_chr_condens"/>
</dbReference>
<feature type="region of interest" description="Disordered" evidence="9">
    <location>
        <begin position="700"/>
        <end position="720"/>
    </location>
</feature>
<dbReference type="SUPFAM" id="SSF54695">
    <property type="entry name" value="POZ domain"/>
    <property type="match status" value="1"/>
</dbReference>
<keyword evidence="5" id="KW-0528">Neurotoxin</keyword>
<gene>
    <name evidence="11" type="ORF">OSB1V03_LOCUS5833</name>
</gene>
<evidence type="ECO:0000256" key="5">
    <source>
        <dbReference type="ARBA" id="ARBA00023028"/>
    </source>
</evidence>
<dbReference type="CDD" id="cd18500">
    <property type="entry name" value="BACK_IBtk"/>
    <property type="match status" value="1"/>
</dbReference>
<keyword evidence="2" id="KW-0268">Exocytosis</keyword>
<keyword evidence="12" id="KW-1185">Reference proteome</keyword>
<keyword evidence="5" id="KW-0800">Toxin</keyword>
<keyword evidence="5" id="KW-0638">Presynaptic neurotoxin</keyword>
<dbReference type="Gene3D" id="3.30.710.10">
    <property type="entry name" value="Potassium Channel Kv1.1, Chain A"/>
    <property type="match status" value="1"/>
</dbReference>
<dbReference type="GO" id="GO:0006887">
    <property type="term" value="P:exocytosis"/>
    <property type="evidence" value="ECO:0007669"/>
    <property type="project" value="UniProtKB-KW"/>
</dbReference>
<comment type="subcellular location">
    <subcellularLocation>
        <location evidence="1">Target cell membrane</location>
    </subcellularLocation>
</comment>
<dbReference type="Pfam" id="PF12796">
    <property type="entry name" value="Ank_2"/>
    <property type="match status" value="1"/>
</dbReference>
<dbReference type="EMBL" id="OC857609">
    <property type="protein sequence ID" value="CAD7625398.1"/>
    <property type="molecule type" value="Genomic_DNA"/>
</dbReference>
<proteinExistence type="predicted"/>
<evidence type="ECO:0000256" key="2">
    <source>
        <dbReference type="ARBA" id="ARBA00022483"/>
    </source>
</evidence>
<feature type="compositionally biased region" description="Polar residues" evidence="9">
    <location>
        <begin position="914"/>
        <end position="935"/>
    </location>
</feature>
<feature type="compositionally biased region" description="Basic and acidic residues" evidence="9">
    <location>
        <begin position="936"/>
        <end position="954"/>
    </location>
</feature>
<feature type="compositionally biased region" description="Polar residues" evidence="9">
    <location>
        <begin position="1066"/>
        <end position="1077"/>
    </location>
</feature>
<dbReference type="InterPro" id="IPR036770">
    <property type="entry name" value="Ankyrin_rpt-contain_sf"/>
</dbReference>
<dbReference type="PROSITE" id="PS50097">
    <property type="entry name" value="BTB"/>
    <property type="match status" value="1"/>
</dbReference>
<dbReference type="Gene3D" id="2.130.10.30">
    <property type="entry name" value="Regulator of chromosome condensation 1/beta-lactamase-inhibitor protein II"/>
    <property type="match status" value="1"/>
</dbReference>
<dbReference type="InterPro" id="IPR009091">
    <property type="entry name" value="RCC1/BLIP-II"/>
</dbReference>
<dbReference type="PANTHER" id="PTHR22872">
    <property type="entry name" value="BTK-BINDING PROTEIN-RELATED"/>
    <property type="match status" value="1"/>
</dbReference>
<evidence type="ECO:0000313" key="12">
    <source>
        <dbReference type="Proteomes" id="UP000759131"/>
    </source>
</evidence>
<dbReference type="EMBL" id="CAJPIZ010003034">
    <property type="protein sequence ID" value="CAG2105828.1"/>
    <property type="molecule type" value="Genomic_DNA"/>
</dbReference>
<dbReference type="PANTHER" id="PTHR22872:SF2">
    <property type="entry name" value="INHIBITOR OF BRUTON TYROSINE KINASE"/>
    <property type="match status" value="1"/>
</dbReference>
<dbReference type="InterPro" id="IPR002110">
    <property type="entry name" value="Ankyrin_rpt"/>
</dbReference>
<dbReference type="Gene3D" id="1.25.40.20">
    <property type="entry name" value="Ankyrin repeat-containing domain"/>
    <property type="match status" value="1"/>
</dbReference>
<evidence type="ECO:0000256" key="8">
    <source>
        <dbReference type="PROSITE-ProRule" id="PRU00235"/>
    </source>
</evidence>
<feature type="repeat" description="RCC1" evidence="8">
    <location>
        <begin position="264"/>
        <end position="324"/>
    </location>
</feature>
<dbReference type="PROSITE" id="PS50012">
    <property type="entry name" value="RCC1_3"/>
    <property type="match status" value="3"/>
</dbReference>
<feature type="domain" description="BTB" evidence="10">
    <location>
        <begin position="618"/>
        <end position="684"/>
    </location>
</feature>
<feature type="repeat" description="ANK" evidence="7">
    <location>
        <begin position="95"/>
        <end position="127"/>
    </location>
</feature>
<feature type="region of interest" description="Disordered" evidence="9">
    <location>
        <begin position="902"/>
        <end position="954"/>
    </location>
</feature>
<dbReference type="PROSITE" id="PS50297">
    <property type="entry name" value="ANK_REP_REGION"/>
    <property type="match status" value="1"/>
</dbReference>
<keyword evidence="7" id="KW-0040">ANK repeat</keyword>
<evidence type="ECO:0000313" key="11">
    <source>
        <dbReference type="EMBL" id="CAD7625398.1"/>
    </source>
</evidence>
<dbReference type="GO" id="GO:0044218">
    <property type="term" value="C:other organism cell membrane"/>
    <property type="evidence" value="ECO:0007669"/>
    <property type="project" value="UniProtKB-KW"/>
</dbReference>
<name>A0A7R9KNH9_9ACAR</name>
<evidence type="ECO:0000256" key="7">
    <source>
        <dbReference type="PROSITE-ProRule" id="PRU00023"/>
    </source>
</evidence>
<dbReference type="AlphaFoldDB" id="A0A7R9KNH9"/>
<evidence type="ECO:0000259" key="10">
    <source>
        <dbReference type="PROSITE" id="PS50097"/>
    </source>
</evidence>
<dbReference type="Pfam" id="PF00415">
    <property type="entry name" value="RCC1"/>
    <property type="match status" value="1"/>
</dbReference>
<dbReference type="GO" id="GO:0044231">
    <property type="term" value="C:host cell presynaptic membrane"/>
    <property type="evidence" value="ECO:0007669"/>
    <property type="project" value="UniProtKB-KW"/>
</dbReference>
<evidence type="ECO:0000256" key="4">
    <source>
        <dbReference type="ARBA" id="ARBA00022737"/>
    </source>
</evidence>
<keyword evidence="3" id="KW-1052">Target cell membrane</keyword>
<evidence type="ECO:0000256" key="1">
    <source>
        <dbReference type="ARBA" id="ARBA00004175"/>
    </source>
</evidence>
<dbReference type="InterPro" id="IPR051625">
    <property type="entry name" value="Signaling_Regulatory_Domain"/>
</dbReference>
<dbReference type="OrthoDB" id="1893551at2759"/>
<feature type="repeat" description="RCC1" evidence="8">
    <location>
        <begin position="206"/>
        <end position="258"/>
    </location>
</feature>
<accession>A0A7R9KNH9</accession>
<reference evidence="11" key="1">
    <citation type="submission" date="2020-11" db="EMBL/GenBank/DDBJ databases">
        <authorList>
            <person name="Tran Van P."/>
        </authorList>
    </citation>
    <scope>NUCLEOTIDE SEQUENCE</scope>
</reference>
<dbReference type="Gene3D" id="1.25.40.420">
    <property type="match status" value="1"/>
</dbReference>
<dbReference type="Proteomes" id="UP000759131">
    <property type="component" value="Unassembled WGS sequence"/>
</dbReference>
<keyword evidence="6" id="KW-1053">Target membrane</keyword>
<organism evidence="11">
    <name type="scientific">Medioppia subpectinata</name>
    <dbReference type="NCBI Taxonomy" id="1979941"/>
    <lineage>
        <taxon>Eukaryota</taxon>
        <taxon>Metazoa</taxon>
        <taxon>Ecdysozoa</taxon>
        <taxon>Arthropoda</taxon>
        <taxon>Chelicerata</taxon>
        <taxon>Arachnida</taxon>
        <taxon>Acari</taxon>
        <taxon>Acariformes</taxon>
        <taxon>Sarcoptiformes</taxon>
        <taxon>Oribatida</taxon>
        <taxon>Brachypylina</taxon>
        <taxon>Oppioidea</taxon>
        <taxon>Oppiidae</taxon>
        <taxon>Medioppia</taxon>
    </lineage>
</organism>
<dbReference type="InterPro" id="IPR000210">
    <property type="entry name" value="BTB/POZ_dom"/>
</dbReference>
<dbReference type="SMART" id="SM00225">
    <property type="entry name" value="BTB"/>
    <property type="match status" value="1"/>
</dbReference>
<dbReference type="PROSITE" id="PS50088">
    <property type="entry name" value="ANK_REPEAT"/>
    <property type="match status" value="1"/>
</dbReference>
<evidence type="ECO:0000256" key="9">
    <source>
        <dbReference type="SAM" id="MobiDB-lite"/>
    </source>
</evidence>
<feature type="repeat" description="RCC1" evidence="8">
    <location>
        <begin position="152"/>
        <end position="205"/>
    </location>
</feature>
<evidence type="ECO:0000256" key="6">
    <source>
        <dbReference type="ARBA" id="ARBA00023298"/>
    </source>
</evidence>
<evidence type="ECO:0000256" key="3">
    <source>
        <dbReference type="ARBA" id="ARBA00022537"/>
    </source>
</evidence>